<organism evidence="6 7">
    <name type="scientific">Proteus penneri</name>
    <dbReference type="NCBI Taxonomy" id="102862"/>
    <lineage>
        <taxon>Bacteria</taxon>
        <taxon>Pseudomonadati</taxon>
        <taxon>Pseudomonadota</taxon>
        <taxon>Gammaproteobacteria</taxon>
        <taxon>Enterobacterales</taxon>
        <taxon>Morganellaceae</taxon>
        <taxon>Proteus</taxon>
    </lineage>
</organism>
<name>A0A0G4QA22_9GAMM</name>
<comment type="similarity">
    <text evidence="1 5">Belongs to the KptA/TPT1 family.</text>
</comment>
<sequence length="182" mass="20433">MKDNVQISRFLSYILRHAPESIGLTLDDQGWGEISTLISLAQENGTPLTLKLIKDVVETNDKKRFAISEDGLFIRAVQGHSLKTTVDYQAITPPKILYHGTATRFITSIFDQGLIPNGRQYVHLSQDYKTAVNVGNRHGKAVVLTVDSEKMFSEGFEFYQADNGVWLTLSVPAKYLKIDENE</sequence>
<evidence type="ECO:0000256" key="4">
    <source>
        <dbReference type="ARBA" id="ARBA00025212"/>
    </source>
</evidence>
<evidence type="ECO:0000256" key="5">
    <source>
        <dbReference type="HAMAP-Rule" id="MF_00299"/>
    </source>
</evidence>
<evidence type="ECO:0000313" key="6">
    <source>
        <dbReference type="EMBL" id="CRL62439.1"/>
    </source>
</evidence>
<dbReference type="HAMAP" id="MF_00299">
    <property type="entry name" value="KptA"/>
    <property type="match status" value="1"/>
</dbReference>
<dbReference type="GO" id="GO:0000215">
    <property type="term" value="F:tRNA 2'-phosphotransferase activity"/>
    <property type="evidence" value="ECO:0007669"/>
    <property type="project" value="TreeGrafter"/>
</dbReference>
<evidence type="ECO:0000256" key="1">
    <source>
        <dbReference type="ARBA" id="ARBA00009836"/>
    </source>
</evidence>
<comment type="function">
    <text evidence="4 5">Removes the 2'-phosphate from RNA via an intermediate in which the phosphate is ADP-ribosylated by NAD followed by a presumed transesterification to release the RNA and generate ADP-ribose 1''-2''-cyclic phosphate (APPR&gt;P). May function as an ADP-ribosylase.</text>
</comment>
<dbReference type="EMBL" id="CVRY01000004">
    <property type="protein sequence ID" value="CRL62439.1"/>
    <property type="molecule type" value="Genomic_DNA"/>
</dbReference>
<dbReference type="PANTHER" id="PTHR12684:SF2">
    <property type="entry name" value="TRNA 2'-PHOSPHOTRANSFERASE 1"/>
    <property type="match status" value="1"/>
</dbReference>
<protein>
    <recommendedName>
        <fullName evidence="5">Probable RNA 2'-phosphotransferase</fullName>
        <ecNumber evidence="5">2.7.1.-</ecNumber>
    </recommendedName>
</protein>
<dbReference type="InterPro" id="IPR042080">
    <property type="entry name" value="RNA_2'-PTrans_N"/>
</dbReference>
<keyword evidence="2 5" id="KW-0808">Transferase</keyword>
<dbReference type="Pfam" id="PF01885">
    <property type="entry name" value="PTS_2-RNA"/>
    <property type="match status" value="1"/>
</dbReference>
<dbReference type="AlphaFoldDB" id="A0A0G4QA22"/>
<dbReference type="InterPro" id="IPR002745">
    <property type="entry name" value="Ptrans_KptA/Tpt1"/>
</dbReference>
<evidence type="ECO:0000256" key="2">
    <source>
        <dbReference type="ARBA" id="ARBA00022679"/>
    </source>
</evidence>
<accession>A0A0G4QA22</accession>
<gene>
    <name evidence="5" type="primary">kptA</name>
    <name evidence="6" type="ORF">BN1804_01952</name>
</gene>
<dbReference type="EC" id="2.7.1.-" evidence="5"/>
<dbReference type="Proteomes" id="UP000183920">
    <property type="component" value="Unassembled WGS sequence"/>
</dbReference>
<evidence type="ECO:0000256" key="3">
    <source>
        <dbReference type="ARBA" id="ARBA00023027"/>
    </source>
</evidence>
<dbReference type="NCBIfam" id="NF002014">
    <property type="entry name" value="PRK00819.1-4"/>
    <property type="match status" value="1"/>
</dbReference>
<evidence type="ECO:0000313" key="7">
    <source>
        <dbReference type="Proteomes" id="UP000183920"/>
    </source>
</evidence>
<dbReference type="RefSeq" id="WP_072063883.1">
    <property type="nucleotide sequence ID" value="NZ_CVRY01000004.1"/>
</dbReference>
<proteinExistence type="inferred from homology"/>
<dbReference type="Gene3D" id="3.20.170.30">
    <property type="match status" value="1"/>
</dbReference>
<keyword evidence="3 5" id="KW-0520">NAD</keyword>
<dbReference type="InterPro" id="IPR022928">
    <property type="entry name" value="RNA_2'-PTrans_KptA"/>
</dbReference>
<dbReference type="InterPro" id="IPR042081">
    <property type="entry name" value="RNA_2'-PTrans_C"/>
</dbReference>
<dbReference type="SUPFAM" id="SSF56399">
    <property type="entry name" value="ADP-ribosylation"/>
    <property type="match status" value="1"/>
</dbReference>
<dbReference type="PANTHER" id="PTHR12684">
    <property type="entry name" value="PUTATIVE PHOSPHOTRANSFERASE"/>
    <property type="match status" value="1"/>
</dbReference>
<dbReference type="Gene3D" id="1.10.10.970">
    <property type="entry name" value="RNA 2'-phosphotransferase, Tpt1/KptA family, N-terminal domain"/>
    <property type="match status" value="1"/>
</dbReference>
<reference evidence="7" key="1">
    <citation type="submission" date="2015-06" db="EMBL/GenBank/DDBJ databases">
        <authorList>
            <person name="Urmite Genomes"/>
        </authorList>
    </citation>
    <scope>NUCLEOTIDE SEQUENCE [LARGE SCALE GENOMIC DNA]</scope>
    <source>
        <strain evidence="7">CSUR P1867</strain>
    </source>
</reference>
<dbReference type="GO" id="GO:0006388">
    <property type="term" value="P:tRNA splicing, via endonucleolytic cleavage and ligation"/>
    <property type="evidence" value="ECO:0007669"/>
    <property type="project" value="UniProtKB-UniRule"/>
</dbReference>
<dbReference type="GO" id="GO:0003950">
    <property type="term" value="F:NAD+ poly-ADP-ribosyltransferase activity"/>
    <property type="evidence" value="ECO:0007669"/>
    <property type="project" value="InterPro"/>
</dbReference>